<dbReference type="EMBL" id="JBEFKJ010000013">
    <property type="protein sequence ID" value="KAL2042818.1"/>
    <property type="molecule type" value="Genomic_DNA"/>
</dbReference>
<evidence type="ECO:0000313" key="1">
    <source>
        <dbReference type="EMBL" id="KAL2042818.1"/>
    </source>
</evidence>
<reference evidence="1 2" key="1">
    <citation type="submission" date="2024-09" db="EMBL/GenBank/DDBJ databases">
        <title>Rethinking Asexuality: The Enigmatic Case of Functional Sexual Genes in Lepraria (Stereocaulaceae).</title>
        <authorList>
            <person name="Doellman M."/>
            <person name="Sun Y."/>
            <person name="Barcenas-Pena A."/>
            <person name="Lumbsch H.T."/>
            <person name="Grewe F."/>
        </authorList>
    </citation>
    <scope>NUCLEOTIDE SEQUENCE [LARGE SCALE GENOMIC DNA]</scope>
    <source>
        <strain evidence="1 2">Mercado 3170</strain>
    </source>
</reference>
<proteinExistence type="predicted"/>
<dbReference type="Proteomes" id="UP001590950">
    <property type="component" value="Unassembled WGS sequence"/>
</dbReference>
<accession>A0ABR4AHE0</accession>
<keyword evidence="2" id="KW-1185">Reference proteome</keyword>
<protein>
    <submittedName>
        <fullName evidence="1">Uncharacterized protein</fullName>
    </submittedName>
</protein>
<evidence type="ECO:0000313" key="2">
    <source>
        <dbReference type="Proteomes" id="UP001590950"/>
    </source>
</evidence>
<sequence>MKCMLKVQVILAHSHASRLSDQFTSAGSPIPDLSPDLPQFSSNLPHQAQLRCTCFSHLESYPRRKPTIFLPPIGAATFTVLLYEKHLHDPSELRLARIPE</sequence>
<organism evidence="1 2">
    <name type="scientific">Stereocaulon virgatum</name>
    <dbReference type="NCBI Taxonomy" id="373712"/>
    <lineage>
        <taxon>Eukaryota</taxon>
        <taxon>Fungi</taxon>
        <taxon>Dikarya</taxon>
        <taxon>Ascomycota</taxon>
        <taxon>Pezizomycotina</taxon>
        <taxon>Lecanoromycetes</taxon>
        <taxon>OSLEUM clade</taxon>
        <taxon>Lecanoromycetidae</taxon>
        <taxon>Lecanorales</taxon>
        <taxon>Lecanorineae</taxon>
        <taxon>Stereocaulaceae</taxon>
        <taxon>Stereocaulon</taxon>
    </lineage>
</organism>
<comment type="caution">
    <text evidence="1">The sequence shown here is derived from an EMBL/GenBank/DDBJ whole genome shotgun (WGS) entry which is preliminary data.</text>
</comment>
<name>A0ABR4AHE0_9LECA</name>
<gene>
    <name evidence="1" type="ORF">N7G274_004578</name>
</gene>